<evidence type="ECO:0000256" key="2">
    <source>
        <dbReference type="ARBA" id="ARBA00004496"/>
    </source>
</evidence>
<dbReference type="PANTHER" id="PTHR14315">
    <property type="entry name" value="SPOT14 FAMILY MEMBER"/>
    <property type="match status" value="1"/>
</dbReference>
<dbReference type="GO" id="GO:0005829">
    <property type="term" value="C:cytosol"/>
    <property type="evidence" value="ECO:0007669"/>
    <property type="project" value="TreeGrafter"/>
</dbReference>
<dbReference type="AlphaFoldDB" id="A0AAV2IYC7"/>
<dbReference type="EMBL" id="OZ035832">
    <property type="protein sequence ID" value="CAL1570242.1"/>
    <property type="molecule type" value="Genomic_DNA"/>
</dbReference>
<dbReference type="Gene3D" id="6.10.140.1610">
    <property type="match status" value="1"/>
</dbReference>
<dbReference type="Proteomes" id="UP001497482">
    <property type="component" value="Chromosome 10"/>
</dbReference>
<proteinExistence type="inferred from homology"/>
<gene>
    <name evidence="6" type="ORF">KC01_LOCUS2569</name>
</gene>
<keyword evidence="7" id="KW-1185">Reference proteome</keyword>
<dbReference type="GO" id="GO:0046890">
    <property type="term" value="P:regulation of lipid biosynthetic process"/>
    <property type="evidence" value="ECO:0007669"/>
    <property type="project" value="TreeGrafter"/>
</dbReference>
<keyword evidence="5" id="KW-0539">Nucleus</keyword>
<name>A0AAV2IYC7_KNICA</name>
<comment type="subcellular location">
    <subcellularLocation>
        <location evidence="2">Cytoplasm</location>
    </subcellularLocation>
    <subcellularLocation>
        <location evidence="1">Nucleus</location>
    </subcellularLocation>
</comment>
<dbReference type="InterPro" id="IPR009786">
    <property type="entry name" value="Spot_14"/>
</dbReference>
<comment type="similarity">
    <text evidence="3">Belongs to the SPOT14 family.</text>
</comment>
<organism evidence="6 7">
    <name type="scientific">Knipowitschia caucasica</name>
    <name type="common">Caucasian dwarf goby</name>
    <name type="synonym">Pomatoschistus caucasicus</name>
    <dbReference type="NCBI Taxonomy" id="637954"/>
    <lineage>
        <taxon>Eukaryota</taxon>
        <taxon>Metazoa</taxon>
        <taxon>Chordata</taxon>
        <taxon>Craniata</taxon>
        <taxon>Vertebrata</taxon>
        <taxon>Euteleostomi</taxon>
        <taxon>Actinopterygii</taxon>
        <taxon>Neopterygii</taxon>
        <taxon>Teleostei</taxon>
        <taxon>Neoteleostei</taxon>
        <taxon>Acanthomorphata</taxon>
        <taxon>Gobiaria</taxon>
        <taxon>Gobiiformes</taxon>
        <taxon>Gobioidei</taxon>
        <taxon>Gobiidae</taxon>
        <taxon>Gobiinae</taxon>
        <taxon>Knipowitschia</taxon>
    </lineage>
</organism>
<dbReference type="PANTHER" id="PTHR14315:SF20">
    <property type="entry name" value="SIMILAR TO VERTEBRATE MID1 INTERACTING-LIKE PROTEIN"/>
    <property type="match status" value="1"/>
</dbReference>
<keyword evidence="4" id="KW-0963">Cytoplasm</keyword>
<protein>
    <submittedName>
        <fullName evidence="6">Uncharacterized protein</fullName>
    </submittedName>
</protein>
<evidence type="ECO:0000256" key="5">
    <source>
        <dbReference type="ARBA" id="ARBA00023242"/>
    </source>
</evidence>
<evidence type="ECO:0000256" key="3">
    <source>
        <dbReference type="ARBA" id="ARBA00009488"/>
    </source>
</evidence>
<sequence>MQPSDAKLYRNSLSRALRSYSAAVSDMERTILVPSLLRDVPSDELRDCEESRDLYESYQMLKAIRTSAESSLGSQVERKVQAGVSSLEPVLDAEGLFHFHLWGLFSVMRDLTVRTQNLTEKYKEIIGVAD</sequence>
<evidence type="ECO:0000313" key="7">
    <source>
        <dbReference type="Proteomes" id="UP001497482"/>
    </source>
</evidence>
<accession>A0AAV2IYC7</accession>
<evidence type="ECO:0000313" key="6">
    <source>
        <dbReference type="EMBL" id="CAL1570242.1"/>
    </source>
</evidence>
<dbReference type="InterPro" id="IPR053719">
    <property type="entry name" value="Lipogen_MT_Stabilize_sf"/>
</dbReference>
<dbReference type="Pfam" id="PF07084">
    <property type="entry name" value="Spot_14"/>
    <property type="match status" value="1"/>
</dbReference>
<evidence type="ECO:0000256" key="1">
    <source>
        <dbReference type="ARBA" id="ARBA00004123"/>
    </source>
</evidence>
<evidence type="ECO:0000256" key="4">
    <source>
        <dbReference type="ARBA" id="ARBA00022490"/>
    </source>
</evidence>
<dbReference type="GO" id="GO:0005634">
    <property type="term" value="C:nucleus"/>
    <property type="evidence" value="ECO:0007669"/>
    <property type="project" value="UniProtKB-SubCell"/>
</dbReference>
<reference evidence="6 7" key="1">
    <citation type="submission" date="2024-04" db="EMBL/GenBank/DDBJ databases">
        <authorList>
            <person name="Waldvogel A.-M."/>
            <person name="Schoenle A."/>
        </authorList>
    </citation>
    <scope>NUCLEOTIDE SEQUENCE [LARGE SCALE GENOMIC DNA]</scope>
</reference>